<dbReference type="GO" id="GO:0002009">
    <property type="term" value="P:morphogenesis of an epithelium"/>
    <property type="evidence" value="ECO:0007669"/>
    <property type="project" value="UniProtKB-ARBA"/>
</dbReference>
<evidence type="ECO:0000256" key="8">
    <source>
        <dbReference type="ARBA" id="ARBA00022889"/>
    </source>
</evidence>
<dbReference type="CDD" id="cd11304">
    <property type="entry name" value="Cadherin_repeat"/>
    <property type="match status" value="1"/>
</dbReference>
<keyword evidence="5" id="KW-0479">Metal-binding</keyword>
<reference evidence="17" key="1">
    <citation type="submission" date="2025-08" db="UniProtKB">
        <authorList>
            <consortium name="Ensembl"/>
        </authorList>
    </citation>
    <scope>IDENTIFICATION</scope>
</reference>
<dbReference type="GO" id="GO:0007156">
    <property type="term" value="P:homophilic cell adhesion via plasma membrane adhesion molecules"/>
    <property type="evidence" value="ECO:0007669"/>
    <property type="project" value="InterPro"/>
</dbReference>
<dbReference type="InterPro" id="IPR039808">
    <property type="entry name" value="Cadherin"/>
</dbReference>
<evidence type="ECO:0000313" key="18">
    <source>
        <dbReference type="Proteomes" id="UP000261340"/>
    </source>
</evidence>
<dbReference type="GO" id="GO:0005509">
    <property type="term" value="F:calcium ion binding"/>
    <property type="evidence" value="ECO:0007669"/>
    <property type="project" value="UniProtKB-UniRule"/>
</dbReference>
<dbReference type="FunFam" id="2.60.40.60:FF:000265">
    <property type="entry name" value="Cadherin 12"/>
    <property type="match status" value="1"/>
</dbReference>
<dbReference type="InterPro" id="IPR002126">
    <property type="entry name" value="Cadherin-like_dom"/>
</dbReference>
<evidence type="ECO:0000256" key="7">
    <source>
        <dbReference type="ARBA" id="ARBA00022837"/>
    </source>
</evidence>
<evidence type="ECO:0000256" key="4">
    <source>
        <dbReference type="ARBA" id="ARBA00022692"/>
    </source>
</evidence>
<keyword evidence="10 15" id="KW-1133">Transmembrane helix</keyword>
<dbReference type="PANTHER" id="PTHR24027">
    <property type="entry name" value="CADHERIN-23"/>
    <property type="match status" value="1"/>
</dbReference>
<keyword evidence="6" id="KW-0677">Repeat</keyword>
<comment type="subcellular location">
    <subcellularLocation>
        <location evidence="2">Cell junction</location>
        <location evidence="2">Adherens junction</location>
    </subcellularLocation>
    <subcellularLocation>
        <location evidence="1">Cell membrane</location>
        <topology evidence="1">Single-pass type I membrane protein</topology>
    </subcellularLocation>
</comment>
<keyword evidence="12" id="KW-0325">Glycoprotein</keyword>
<proteinExistence type="predicted"/>
<evidence type="ECO:0000313" key="17">
    <source>
        <dbReference type="Ensembl" id="ENSACIP00000024921.1"/>
    </source>
</evidence>
<evidence type="ECO:0000259" key="16">
    <source>
        <dbReference type="PROSITE" id="PS50268"/>
    </source>
</evidence>
<dbReference type="GO" id="GO:0000902">
    <property type="term" value="P:cell morphogenesis"/>
    <property type="evidence" value="ECO:0007669"/>
    <property type="project" value="TreeGrafter"/>
</dbReference>
<dbReference type="PANTHER" id="PTHR24027:SF96">
    <property type="entry name" value="CADHERIN-12"/>
    <property type="match status" value="1"/>
</dbReference>
<dbReference type="GeneTree" id="ENSGT00940000154187"/>
<dbReference type="GO" id="GO:0016342">
    <property type="term" value="C:catenin complex"/>
    <property type="evidence" value="ECO:0007669"/>
    <property type="project" value="TreeGrafter"/>
</dbReference>
<evidence type="ECO:0000256" key="9">
    <source>
        <dbReference type="ARBA" id="ARBA00022949"/>
    </source>
</evidence>
<keyword evidence="9" id="KW-0965">Cell junction</keyword>
<keyword evidence="3" id="KW-1003">Cell membrane</keyword>
<evidence type="ECO:0000256" key="11">
    <source>
        <dbReference type="ARBA" id="ARBA00023136"/>
    </source>
</evidence>
<name>A0A3Q0SNW1_AMPCI</name>
<dbReference type="Pfam" id="PF01049">
    <property type="entry name" value="CADH_Y-type_LIR"/>
    <property type="match status" value="1"/>
</dbReference>
<dbReference type="SUPFAM" id="SSF49313">
    <property type="entry name" value="Cadherin-like"/>
    <property type="match status" value="1"/>
</dbReference>
<protein>
    <recommendedName>
        <fullName evidence="16">Cadherin domain-containing protein</fullName>
    </recommendedName>
</protein>
<evidence type="ECO:0000256" key="1">
    <source>
        <dbReference type="ARBA" id="ARBA00004251"/>
    </source>
</evidence>
<dbReference type="GO" id="GO:0034332">
    <property type="term" value="P:adherens junction organization"/>
    <property type="evidence" value="ECO:0007669"/>
    <property type="project" value="TreeGrafter"/>
</dbReference>
<dbReference type="Gene3D" id="2.60.40.60">
    <property type="entry name" value="Cadherins"/>
    <property type="match status" value="1"/>
</dbReference>
<dbReference type="InterPro" id="IPR027397">
    <property type="entry name" value="Catenin-bd_sf"/>
</dbReference>
<keyword evidence="18" id="KW-1185">Reference proteome</keyword>
<reference evidence="17" key="2">
    <citation type="submission" date="2025-09" db="UniProtKB">
        <authorList>
            <consortium name="Ensembl"/>
        </authorList>
    </citation>
    <scope>IDENTIFICATION</scope>
</reference>
<dbReference type="SMART" id="SM00112">
    <property type="entry name" value="CA"/>
    <property type="match status" value="1"/>
</dbReference>
<dbReference type="STRING" id="61819.ENSACIP00000024921"/>
<feature type="domain" description="Cadherin" evidence="16">
    <location>
        <begin position="14"/>
        <end position="111"/>
    </location>
</feature>
<sequence>VDMLLGFDFDPGVIQTVSAVDKDLPSVGQRFFFKSPKDLRNRNFTVRDYGNNTAGIVTRHSVFQRWLQDVYVLPVVVEDSGYPAQSSTATLTIQVCSCKAIGSLLTCSPGAIFLPVSLSAGTLMATLLCIALLIGKLVSLLFCLIRHHQVKDTPMTSKEDIRDNVIHYDDEGGGEADTRAFNMGTLRNAEMIGEFIEQRLEDSQQGYSAPPYDSLATYAYEGDGSEAGSLSSIESFVIDNLGDFSSLGDWGLPFKTLAGILDKQQPSLSKD</sequence>
<dbReference type="GO" id="GO:0016477">
    <property type="term" value="P:cell migration"/>
    <property type="evidence" value="ECO:0007669"/>
    <property type="project" value="TreeGrafter"/>
</dbReference>
<evidence type="ECO:0000256" key="10">
    <source>
        <dbReference type="ARBA" id="ARBA00022989"/>
    </source>
</evidence>
<dbReference type="AlphaFoldDB" id="A0A3Q0SNW1"/>
<dbReference type="GO" id="GO:0007043">
    <property type="term" value="P:cell-cell junction assembly"/>
    <property type="evidence" value="ECO:0007669"/>
    <property type="project" value="TreeGrafter"/>
</dbReference>
<keyword evidence="11 15" id="KW-0472">Membrane</keyword>
<dbReference type="Gene3D" id="4.10.900.10">
    <property type="entry name" value="TCF3-CBD (Catenin binding domain)"/>
    <property type="match status" value="1"/>
</dbReference>
<evidence type="ECO:0000256" key="2">
    <source>
        <dbReference type="ARBA" id="ARBA00004536"/>
    </source>
</evidence>
<dbReference type="GO" id="GO:0044331">
    <property type="term" value="P:cell-cell adhesion mediated by cadherin"/>
    <property type="evidence" value="ECO:0007669"/>
    <property type="project" value="TreeGrafter"/>
</dbReference>
<evidence type="ECO:0000256" key="14">
    <source>
        <dbReference type="RuleBase" id="RU004357"/>
    </source>
</evidence>
<organism evidence="17 18">
    <name type="scientific">Amphilophus citrinellus</name>
    <name type="common">Midas cichlid</name>
    <name type="synonym">Cichlasoma citrinellum</name>
    <dbReference type="NCBI Taxonomy" id="61819"/>
    <lineage>
        <taxon>Eukaryota</taxon>
        <taxon>Metazoa</taxon>
        <taxon>Chordata</taxon>
        <taxon>Craniata</taxon>
        <taxon>Vertebrata</taxon>
        <taxon>Euteleostomi</taxon>
        <taxon>Actinopterygii</taxon>
        <taxon>Neopterygii</taxon>
        <taxon>Teleostei</taxon>
        <taxon>Neoteleostei</taxon>
        <taxon>Acanthomorphata</taxon>
        <taxon>Ovalentaria</taxon>
        <taxon>Cichlomorphae</taxon>
        <taxon>Cichliformes</taxon>
        <taxon>Cichlidae</taxon>
        <taxon>New World cichlids</taxon>
        <taxon>Cichlasomatinae</taxon>
        <taxon>Heroini</taxon>
        <taxon>Amphilophus</taxon>
    </lineage>
</organism>
<feature type="transmembrane region" description="Helical" evidence="15">
    <location>
        <begin position="123"/>
        <end position="145"/>
    </location>
</feature>
<dbReference type="GO" id="GO:0005912">
    <property type="term" value="C:adherens junction"/>
    <property type="evidence" value="ECO:0007669"/>
    <property type="project" value="UniProtKB-SubCell"/>
</dbReference>
<dbReference type="Pfam" id="PF00028">
    <property type="entry name" value="Cadherin"/>
    <property type="match status" value="1"/>
</dbReference>
<evidence type="ECO:0000256" key="15">
    <source>
        <dbReference type="SAM" id="Phobius"/>
    </source>
</evidence>
<evidence type="ECO:0000256" key="5">
    <source>
        <dbReference type="ARBA" id="ARBA00022723"/>
    </source>
</evidence>
<evidence type="ECO:0000256" key="6">
    <source>
        <dbReference type="ARBA" id="ARBA00022737"/>
    </source>
</evidence>
<keyword evidence="8" id="KW-0130">Cell adhesion</keyword>
<evidence type="ECO:0000256" key="3">
    <source>
        <dbReference type="ARBA" id="ARBA00022475"/>
    </source>
</evidence>
<dbReference type="Proteomes" id="UP000261340">
    <property type="component" value="Unplaced"/>
</dbReference>
<dbReference type="InterPro" id="IPR000233">
    <property type="entry name" value="Cadherin_Y-type_LIR"/>
</dbReference>
<accession>A0A3Q0SNW1</accession>
<keyword evidence="4 15" id="KW-0812">Transmembrane</keyword>
<keyword evidence="7 13" id="KW-0106">Calcium</keyword>
<dbReference type="PROSITE" id="PS50268">
    <property type="entry name" value="CADHERIN_2"/>
    <property type="match status" value="1"/>
</dbReference>
<dbReference type="InterPro" id="IPR015919">
    <property type="entry name" value="Cadherin-like_sf"/>
</dbReference>
<dbReference type="Ensembl" id="ENSACIT00000025572.1">
    <property type="protein sequence ID" value="ENSACIP00000024921.1"/>
    <property type="gene ID" value="ENSACIG00000019313.1"/>
</dbReference>
<dbReference type="GO" id="GO:0016339">
    <property type="term" value="P:calcium-dependent cell-cell adhesion via plasma membrane cell adhesion molecules"/>
    <property type="evidence" value="ECO:0007669"/>
    <property type="project" value="TreeGrafter"/>
</dbReference>
<evidence type="ECO:0000256" key="12">
    <source>
        <dbReference type="ARBA" id="ARBA00023180"/>
    </source>
</evidence>
<dbReference type="GO" id="GO:0008013">
    <property type="term" value="F:beta-catenin binding"/>
    <property type="evidence" value="ECO:0007669"/>
    <property type="project" value="TreeGrafter"/>
</dbReference>
<dbReference type="FunFam" id="4.10.900.10:FF:000001">
    <property type="entry name" value="Cadherin 2"/>
    <property type="match status" value="1"/>
</dbReference>
<evidence type="ECO:0000256" key="13">
    <source>
        <dbReference type="PROSITE-ProRule" id="PRU00043"/>
    </source>
</evidence>
<dbReference type="OMA" id="PFEATIC"/>
<dbReference type="GO" id="GO:0045296">
    <property type="term" value="F:cadherin binding"/>
    <property type="evidence" value="ECO:0007669"/>
    <property type="project" value="TreeGrafter"/>
</dbReference>
<comment type="function">
    <text evidence="14">Cadherins are calcium-dependent cell adhesion proteins.</text>
</comment>